<keyword evidence="1" id="KW-0732">Signal</keyword>
<dbReference type="SUPFAM" id="SSF49899">
    <property type="entry name" value="Concanavalin A-like lectins/glucanases"/>
    <property type="match status" value="1"/>
</dbReference>
<evidence type="ECO:0000259" key="2">
    <source>
        <dbReference type="Pfam" id="PF10102"/>
    </source>
</evidence>
<dbReference type="AlphaFoldDB" id="D0LWF0"/>
<feature type="chain" id="PRO_5003010642" description="DUF2341 domain-containing protein" evidence="1">
    <location>
        <begin position="20"/>
        <end position="376"/>
    </location>
</feature>
<feature type="domain" description="DUF2341" evidence="2">
    <location>
        <begin position="94"/>
        <end position="154"/>
    </location>
</feature>
<keyword evidence="4" id="KW-1185">Reference proteome</keyword>
<organism evidence="3 4">
    <name type="scientific">Haliangium ochraceum (strain DSM 14365 / JCM 11303 / SMP-2)</name>
    <dbReference type="NCBI Taxonomy" id="502025"/>
    <lineage>
        <taxon>Bacteria</taxon>
        <taxon>Pseudomonadati</taxon>
        <taxon>Myxococcota</taxon>
        <taxon>Polyangia</taxon>
        <taxon>Haliangiales</taxon>
        <taxon>Kofleriaceae</taxon>
        <taxon>Haliangium</taxon>
    </lineage>
</organism>
<accession>D0LWF0</accession>
<protein>
    <recommendedName>
        <fullName evidence="2">DUF2341 domain-containing protein</fullName>
    </recommendedName>
</protein>
<dbReference type="Gene3D" id="2.60.120.200">
    <property type="match status" value="1"/>
</dbReference>
<dbReference type="EMBL" id="CP001804">
    <property type="protein sequence ID" value="ACY17600.1"/>
    <property type="molecule type" value="Genomic_DNA"/>
</dbReference>
<dbReference type="eggNOG" id="COG5306">
    <property type="taxonomic scope" value="Bacteria"/>
</dbReference>
<dbReference type="RefSeq" id="WP_012830192.1">
    <property type="nucleotide sequence ID" value="NC_013440.1"/>
</dbReference>
<dbReference type="InterPro" id="IPR018765">
    <property type="entry name" value="DUF2341"/>
</dbReference>
<sequence length="376" mass="41079">MLPYSLARASRHASALALALLVGCTFDPAPLDPVRGVDAGPDLPQCGRPSDLCEHGLRRALELDRSGVTETLLEVPVLVRLDPERIDYAKLREDGRDLRFRWGEEQRDLAYDIERWSPGGSSLIWVRVPEVAAAEAEATPLWMYYGSPEAEAADAHPSAVWKPQYRSVHHLGADLKDASLSGHNGHSPSPPLEVEGQLGGARAFDGESTVIVLPNETGYDFATTMSLSLWMRSAAAAHPFETIIAKGDSAWHLRRDASQQHIEFRTTSLGRDSTKVGTVTVNDGAWHHVFLVLDGERKLLYIDGELDTAGDYSGRLDNTADLVRVGENSTVPGQSYRGELDELRLSEAPRSASWVRFQYRAGSGAGVVAFGPEESL</sequence>
<dbReference type="Pfam" id="PF10102">
    <property type="entry name" value="DUF2341"/>
    <property type="match status" value="1"/>
</dbReference>
<feature type="signal peptide" evidence="1">
    <location>
        <begin position="1"/>
        <end position="19"/>
    </location>
</feature>
<evidence type="ECO:0000313" key="3">
    <source>
        <dbReference type="EMBL" id="ACY17600.1"/>
    </source>
</evidence>
<dbReference type="HOGENOM" id="CLU_612194_0_0_7"/>
<proteinExistence type="predicted"/>
<dbReference type="InterPro" id="IPR013320">
    <property type="entry name" value="ConA-like_dom_sf"/>
</dbReference>
<reference evidence="3 4" key="1">
    <citation type="journal article" date="2010" name="Stand. Genomic Sci.">
        <title>Complete genome sequence of Haliangium ochraceum type strain (SMP-2).</title>
        <authorList>
            <consortium name="US DOE Joint Genome Institute (JGI-PGF)"/>
            <person name="Ivanova N."/>
            <person name="Daum C."/>
            <person name="Lang E."/>
            <person name="Abt B."/>
            <person name="Kopitz M."/>
            <person name="Saunders E."/>
            <person name="Lapidus A."/>
            <person name="Lucas S."/>
            <person name="Glavina Del Rio T."/>
            <person name="Nolan M."/>
            <person name="Tice H."/>
            <person name="Copeland A."/>
            <person name="Cheng J.F."/>
            <person name="Chen F."/>
            <person name="Bruce D."/>
            <person name="Goodwin L."/>
            <person name="Pitluck S."/>
            <person name="Mavromatis K."/>
            <person name="Pati A."/>
            <person name="Mikhailova N."/>
            <person name="Chen A."/>
            <person name="Palaniappan K."/>
            <person name="Land M."/>
            <person name="Hauser L."/>
            <person name="Chang Y.J."/>
            <person name="Jeffries C.D."/>
            <person name="Detter J.C."/>
            <person name="Brettin T."/>
            <person name="Rohde M."/>
            <person name="Goker M."/>
            <person name="Bristow J."/>
            <person name="Markowitz V."/>
            <person name="Eisen J.A."/>
            <person name="Hugenholtz P."/>
            <person name="Kyrpides N.C."/>
            <person name="Klenk H.P."/>
        </authorList>
    </citation>
    <scope>NUCLEOTIDE SEQUENCE [LARGE SCALE GENOMIC DNA]</scope>
    <source>
        <strain evidence="4">DSM 14365 / CIP 107738 / JCM 11303 / AJ 13395 / SMP-2</strain>
    </source>
</reference>
<dbReference type="OrthoDB" id="262245at2"/>
<evidence type="ECO:0000256" key="1">
    <source>
        <dbReference type="SAM" id="SignalP"/>
    </source>
</evidence>
<dbReference type="Pfam" id="PF13385">
    <property type="entry name" value="Laminin_G_3"/>
    <property type="match status" value="1"/>
</dbReference>
<dbReference type="STRING" id="502025.Hoch_5112"/>
<name>D0LWF0_HALO1</name>
<gene>
    <name evidence="3" type="ordered locus">Hoch_5112</name>
</gene>
<evidence type="ECO:0000313" key="4">
    <source>
        <dbReference type="Proteomes" id="UP000001880"/>
    </source>
</evidence>
<dbReference type="Proteomes" id="UP000001880">
    <property type="component" value="Chromosome"/>
</dbReference>
<dbReference type="KEGG" id="hoh:Hoch_5112"/>